<evidence type="ECO:0000313" key="2">
    <source>
        <dbReference type="EMBL" id="TCP62447.1"/>
    </source>
</evidence>
<dbReference type="Gene3D" id="3.40.470.10">
    <property type="entry name" value="Uracil-DNA glycosylase-like domain"/>
    <property type="match status" value="1"/>
</dbReference>
<dbReference type="AlphaFoldDB" id="A0A4R2RJU1"/>
<keyword evidence="3" id="KW-1185">Reference proteome</keyword>
<dbReference type="CDD" id="cd10035">
    <property type="entry name" value="UDG_like"/>
    <property type="match status" value="1"/>
</dbReference>
<name>A0A4R2RJU1_9FIRM</name>
<dbReference type="InterPro" id="IPR036895">
    <property type="entry name" value="Uracil-DNA_glycosylase-like_sf"/>
</dbReference>
<feature type="domain" description="Uracil-DNA glycosylase-like" evidence="1">
    <location>
        <begin position="17"/>
        <end position="126"/>
    </location>
</feature>
<evidence type="ECO:0000313" key="3">
    <source>
        <dbReference type="Proteomes" id="UP000294813"/>
    </source>
</evidence>
<proteinExistence type="predicted"/>
<evidence type="ECO:0000259" key="1">
    <source>
        <dbReference type="Pfam" id="PF03167"/>
    </source>
</evidence>
<dbReference type="EMBL" id="SLXT01000022">
    <property type="protein sequence ID" value="TCP62447.1"/>
    <property type="molecule type" value="Genomic_DNA"/>
</dbReference>
<dbReference type="SUPFAM" id="SSF52141">
    <property type="entry name" value="Uracil-DNA glycosylase-like"/>
    <property type="match status" value="1"/>
</dbReference>
<organism evidence="2 3">
    <name type="scientific">Heliophilum fasciatum</name>
    <dbReference type="NCBI Taxonomy" id="35700"/>
    <lineage>
        <taxon>Bacteria</taxon>
        <taxon>Bacillati</taxon>
        <taxon>Bacillota</taxon>
        <taxon>Clostridia</taxon>
        <taxon>Eubacteriales</taxon>
        <taxon>Heliobacteriaceae</taxon>
        <taxon>Heliophilum</taxon>
    </lineage>
</organism>
<dbReference type="InterPro" id="IPR005122">
    <property type="entry name" value="Uracil-DNA_glycosylase-like"/>
</dbReference>
<gene>
    <name evidence="2" type="ORF">EDD73_12217</name>
</gene>
<comment type="caution">
    <text evidence="2">The sequence shown here is derived from an EMBL/GenBank/DDBJ whole genome shotgun (WGS) entry which is preliminary data.</text>
</comment>
<accession>A0A4R2RJU1</accession>
<dbReference type="Pfam" id="PF03167">
    <property type="entry name" value="UDG"/>
    <property type="match status" value="1"/>
</dbReference>
<reference evidence="2 3" key="1">
    <citation type="submission" date="2019-03" db="EMBL/GenBank/DDBJ databases">
        <title>Genomic Encyclopedia of Type Strains, Phase IV (KMG-IV): sequencing the most valuable type-strain genomes for metagenomic binning, comparative biology and taxonomic classification.</title>
        <authorList>
            <person name="Goeker M."/>
        </authorList>
    </citation>
    <scope>NUCLEOTIDE SEQUENCE [LARGE SCALE GENOMIC DNA]</scope>
    <source>
        <strain evidence="2 3">DSM 11170</strain>
    </source>
</reference>
<dbReference type="Proteomes" id="UP000294813">
    <property type="component" value="Unassembled WGS sequence"/>
</dbReference>
<protein>
    <submittedName>
        <fullName evidence="2">Uracil DNA glycosylase superfamily protein</fullName>
    </submittedName>
</protein>
<sequence>MVIRGEGRRTSKMMHVGIKKTQSKLGYNEPTATIVWKSIIDSKRNATDIILWNIFPFHPYKDGLLSNRTPLDAELVEGIKYLNLLRNLVKDAVIITIGKKSHETLLSCEIEHFAVPHPANGGANKYRQEIAKLLKVMVSNN</sequence>